<comment type="caution">
    <text evidence="3">The sequence shown here is derived from an EMBL/GenBank/DDBJ whole genome shotgun (WGS) entry which is preliminary data.</text>
</comment>
<accession>A0ABX1JC17</accession>
<dbReference type="PANTHER" id="PTHR43586">
    <property type="entry name" value="CYSTEINE DESULFURASE"/>
    <property type="match status" value="1"/>
</dbReference>
<dbReference type="InterPro" id="IPR000192">
    <property type="entry name" value="Aminotrans_V_dom"/>
</dbReference>
<dbReference type="GO" id="GO:0008483">
    <property type="term" value="F:transaminase activity"/>
    <property type="evidence" value="ECO:0007669"/>
    <property type="project" value="UniProtKB-KW"/>
</dbReference>
<proteinExistence type="predicted"/>
<dbReference type="InterPro" id="IPR015424">
    <property type="entry name" value="PyrdxlP-dep_Trfase"/>
</dbReference>
<organism evidence="3 4">
    <name type="scientific">Amycolatopsis acididurans</name>
    <dbReference type="NCBI Taxonomy" id="2724524"/>
    <lineage>
        <taxon>Bacteria</taxon>
        <taxon>Bacillati</taxon>
        <taxon>Actinomycetota</taxon>
        <taxon>Actinomycetes</taxon>
        <taxon>Pseudonocardiales</taxon>
        <taxon>Pseudonocardiaceae</taxon>
        <taxon>Amycolatopsis</taxon>
    </lineage>
</organism>
<keyword evidence="1" id="KW-0045">Antibiotic biosynthesis</keyword>
<dbReference type="SUPFAM" id="SSF53383">
    <property type="entry name" value="PLP-dependent transferases"/>
    <property type="match status" value="1"/>
</dbReference>
<keyword evidence="3" id="KW-0032">Aminotransferase</keyword>
<dbReference type="PANTHER" id="PTHR43586:SF21">
    <property type="entry name" value="PYRIDOXAL PHOSPHATE (PLP)-DEPENDENT ASPARTATE AMINOTRANSFERASE SUPERFAMILY"/>
    <property type="match status" value="1"/>
</dbReference>
<keyword evidence="4" id="KW-1185">Reference proteome</keyword>
<dbReference type="Proteomes" id="UP000715441">
    <property type="component" value="Unassembled WGS sequence"/>
</dbReference>
<sequence>MTTERSWGSGVFEVSGTYLNTPSIGIPPAHAAEAVGRAVERWRTGANGAPEFDEAVHLGRDGFARMVGVPAGTVAIGATASSLIGMVAAGLPDGARVLTAKNDFTSVVFPFAAQAHRGITVTETALADLPAEAPGYDLVAVSVAQSADGALADLDALRAAGVPVLLDATQAAGWLPLRLDWADWVVAAGYKWLLAPRGAAWMAVHPRALERTVPVAANWYGAQDPWEATYGLPLRLADSARRFDLSPVWLAQVGAAAALSYLGELDLEAVHAHCVGLANSLRRGLGLPEANSAIVSFDADVERLAAAGIRAAARAGKARTGFFVYNTASDVERILHALE</sequence>
<name>A0ABX1JC17_9PSEU</name>
<feature type="domain" description="Aminotransferase class V" evidence="2">
    <location>
        <begin position="52"/>
        <end position="285"/>
    </location>
</feature>
<evidence type="ECO:0000313" key="4">
    <source>
        <dbReference type="Proteomes" id="UP000715441"/>
    </source>
</evidence>
<dbReference type="EMBL" id="JAAXLS010000033">
    <property type="protein sequence ID" value="NKQ57254.1"/>
    <property type="molecule type" value="Genomic_DNA"/>
</dbReference>
<evidence type="ECO:0000313" key="3">
    <source>
        <dbReference type="EMBL" id="NKQ57254.1"/>
    </source>
</evidence>
<evidence type="ECO:0000259" key="2">
    <source>
        <dbReference type="Pfam" id="PF00266"/>
    </source>
</evidence>
<gene>
    <name evidence="3" type="ORF">HFP15_30730</name>
</gene>
<dbReference type="InterPro" id="IPR015422">
    <property type="entry name" value="PyrdxlP-dep_Trfase_small"/>
</dbReference>
<evidence type="ECO:0000256" key="1">
    <source>
        <dbReference type="ARBA" id="ARBA00023194"/>
    </source>
</evidence>
<dbReference type="InterPro" id="IPR015421">
    <property type="entry name" value="PyrdxlP-dep_Trfase_major"/>
</dbReference>
<reference evidence="3 4" key="1">
    <citation type="submission" date="2020-04" db="EMBL/GenBank/DDBJ databases">
        <title>Novel species.</title>
        <authorList>
            <person name="Teo W.F.A."/>
            <person name="Lipun K."/>
            <person name="Srisuk N."/>
            <person name="Duangmal K."/>
        </authorList>
    </citation>
    <scope>NUCLEOTIDE SEQUENCE [LARGE SCALE GENOMIC DNA]</scope>
    <source>
        <strain evidence="3 4">K13G38</strain>
    </source>
</reference>
<dbReference type="Pfam" id="PF00266">
    <property type="entry name" value="Aminotran_5"/>
    <property type="match status" value="1"/>
</dbReference>
<keyword evidence="3" id="KW-0808">Transferase</keyword>
<dbReference type="RefSeq" id="WP_168520279.1">
    <property type="nucleotide sequence ID" value="NZ_JAAXLS010000033.1"/>
</dbReference>
<dbReference type="Gene3D" id="3.40.640.10">
    <property type="entry name" value="Type I PLP-dependent aspartate aminotransferase-like (Major domain)"/>
    <property type="match status" value="1"/>
</dbReference>
<dbReference type="Gene3D" id="3.90.1150.10">
    <property type="entry name" value="Aspartate Aminotransferase, domain 1"/>
    <property type="match status" value="1"/>
</dbReference>
<protein>
    <submittedName>
        <fullName evidence="3">Aminotransferase class V-fold PLP-dependent enzyme</fullName>
    </submittedName>
</protein>